<evidence type="ECO:0000259" key="8">
    <source>
        <dbReference type="PROSITE" id="PS50928"/>
    </source>
</evidence>
<organism evidence="9">
    <name type="scientific">hydrothermal vent metagenome</name>
    <dbReference type="NCBI Taxonomy" id="652676"/>
    <lineage>
        <taxon>unclassified sequences</taxon>
        <taxon>metagenomes</taxon>
        <taxon>ecological metagenomes</taxon>
    </lineage>
</organism>
<dbReference type="CDD" id="cd06261">
    <property type="entry name" value="TM_PBP2"/>
    <property type="match status" value="1"/>
</dbReference>
<dbReference type="Pfam" id="PF00528">
    <property type="entry name" value="BPD_transp_1"/>
    <property type="match status" value="1"/>
</dbReference>
<name>A0A170QBI4_9ZZZZ</name>
<protein>
    <submittedName>
        <fullName evidence="9">Dipeptide transport system permease protein DppB (TC 3.A.1.5.2)</fullName>
    </submittedName>
</protein>
<evidence type="ECO:0000256" key="7">
    <source>
        <dbReference type="SAM" id="Phobius"/>
    </source>
</evidence>
<keyword evidence="5 7" id="KW-1133">Transmembrane helix</keyword>
<dbReference type="Gene3D" id="1.10.3720.10">
    <property type="entry name" value="MetI-like"/>
    <property type="match status" value="1"/>
</dbReference>
<evidence type="ECO:0000256" key="1">
    <source>
        <dbReference type="ARBA" id="ARBA00004651"/>
    </source>
</evidence>
<dbReference type="InterPro" id="IPR045621">
    <property type="entry name" value="BPD_transp_1_N"/>
</dbReference>
<dbReference type="InterPro" id="IPR035906">
    <property type="entry name" value="MetI-like_sf"/>
</dbReference>
<comment type="subcellular location">
    <subcellularLocation>
        <location evidence="1">Cell membrane</location>
        <topology evidence="1">Multi-pass membrane protein</topology>
    </subcellularLocation>
</comment>
<keyword evidence="6 7" id="KW-0472">Membrane</keyword>
<keyword evidence="3" id="KW-1003">Cell membrane</keyword>
<feature type="transmembrane region" description="Helical" evidence="7">
    <location>
        <begin position="98"/>
        <end position="121"/>
    </location>
</feature>
<evidence type="ECO:0000256" key="3">
    <source>
        <dbReference type="ARBA" id="ARBA00022475"/>
    </source>
</evidence>
<dbReference type="PANTHER" id="PTHR43163">
    <property type="entry name" value="DIPEPTIDE TRANSPORT SYSTEM PERMEASE PROTEIN DPPB-RELATED"/>
    <property type="match status" value="1"/>
</dbReference>
<feature type="transmembrane region" description="Helical" evidence="7">
    <location>
        <begin position="172"/>
        <end position="191"/>
    </location>
</feature>
<dbReference type="SUPFAM" id="SSF161098">
    <property type="entry name" value="MetI-like"/>
    <property type="match status" value="1"/>
</dbReference>
<evidence type="ECO:0000256" key="4">
    <source>
        <dbReference type="ARBA" id="ARBA00022692"/>
    </source>
</evidence>
<evidence type="ECO:0000256" key="2">
    <source>
        <dbReference type="ARBA" id="ARBA00022448"/>
    </source>
</evidence>
<dbReference type="Pfam" id="PF19300">
    <property type="entry name" value="BPD_transp_1_N"/>
    <property type="match status" value="1"/>
</dbReference>
<keyword evidence="4 7" id="KW-0812">Transmembrane</keyword>
<sequence>MQKFLVRRALLAFVTMLSVSLIIFIMSRVSGDPRHIYLDDYSTQEDWDRMGAVLGLDKPYYQQYGIFLKGAFRGDFGESVREGRPVTEVVIERAPATLLLGGVAFTFSLLIGVPLGILSAVKRGTMMDAFGKFVALIGQSAPPFWLGIMLMFFFAVKLGWVPPYGKQDWNSIVLPAVTLGWYYAAANLRLVRSAMLDVLDSEYIKLARAKGVNSRTIIMKHAFRNALIPPLTFAGVTIGALVTGSLVVETVFAWPGLGRLAIEALFAFDYPLLQGVVITFTLLYVTAAFVVDVAYAYVDPRIRYA</sequence>
<evidence type="ECO:0000313" key="9">
    <source>
        <dbReference type="EMBL" id="CUV05171.1"/>
    </source>
</evidence>
<feature type="transmembrane region" description="Helical" evidence="7">
    <location>
        <begin position="133"/>
        <end position="160"/>
    </location>
</feature>
<dbReference type="GO" id="GO:0005886">
    <property type="term" value="C:plasma membrane"/>
    <property type="evidence" value="ECO:0007669"/>
    <property type="project" value="UniProtKB-SubCell"/>
</dbReference>
<dbReference type="InterPro" id="IPR000515">
    <property type="entry name" value="MetI-like"/>
</dbReference>
<proteinExistence type="predicted"/>
<dbReference type="PANTHER" id="PTHR43163:SF6">
    <property type="entry name" value="DIPEPTIDE TRANSPORT SYSTEM PERMEASE PROTEIN DPPB-RELATED"/>
    <property type="match status" value="1"/>
</dbReference>
<evidence type="ECO:0000256" key="5">
    <source>
        <dbReference type="ARBA" id="ARBA00022989"/>
    </source>
</evidence>
<accession>A0A170QBI4</accession>
<feature type="transmembrane region" description="Helical" evidence="7">
    <location>
        <begin position="9"/>
        <end position="29"/>
    </location>
</feature>
<dbReference type="GO" id="GO:0055085">
    <property type="term" value="P:transmembrane transport"/>
    <property type="evidence" value="ECO:0007669"/>
    <property type="project" value="InterPro"/>
</dbReference>
<feature type="transmembrane region" description="Helical" evidence="7">
    <location>
        <begin position="227"/>
        <end position="252"/>
    </location>
</feature>
<dbReference type="AlphaFoldDB" id="A0A170QBI4"/>
<feature type="transmembrane region" description="Helical" evidence="7">
    <location>
        <begin position="272"/>
        <end position="298"/>
    </location>
</feature>
<gene>
    <name evidence="9" type="ORF">MGWOODY_Clf2677</name>
</gene>
<feature type="domain" description="ABC transmembrane type-1" evidence="8">
    <location>
        <begin position="94"/>
        <end position="295"/>
    </location>
</feature>
<reference evidence="9" key="1">
    <citation type="submission" date="2015-10" db="EMBL/GenBank/DDBJ databases">
        <authorList>
            <person name="Gilbert D.G."/>
        </authorList>
    </citation>
    <scope>NUCLEOTIDE SEQUENCE</scope>
</reference>
<evidence type="ECO:0000256" key="6">
    <source>
        <dbReference type="ARBA" id="ARBA00023136"/>
    </source>
</evidence>
<dbReference type="EMBL" id="FAXA01000248">
    <property type="protein sequence ID" value="CUV05171.1"/>
    <property type="molecule type" value="Genomic_DNA"/>
</dbReference>
<keyword evidence="2" id="KW-0813">Transport</keyword>
<dbReference type="PROSITE" id="PS50928">
    <property type="entry name" value="ABC_TM1"/>
    <property type="match status" value="1"/>
</dbReference>